<evidence type="ECO:0000256" key="3">
    <source>
        <dbReference type="ARBA" id="ARBA00022729"/>
    </source>
</evidence>
<gene>
    <name evidence="9" type="ORF">MTP09_01705</name>
</gene>
<keyword evidence="10" id="KW-1185">Reference proteome</keyword>
<dbReference type="InterPro" id="IPR012944">
    <property type="entry name" value="SusD_RagB_dom"/>
</dbReference>
<dbReference type="InterPro" id="IPR011990">
    <property type="entry name" value="TPR-like_helical_dom_sf"/>
</dbReference>
<dbReference type="Pfam" id="PF07980">
    <property type="entry name" value="SusD_RagB"/>
    <property type="match status" value="1"/>
</dbReference>
<comment type="subcellular location">
    <subcellularLocation>
        <location evidence="1">Cell outer membrane</location>
    </subcellularLocation>
</comment>
<dbReference type="Proteomes" id="UP000831460">
    <property type="component" value="Chromosome"/>
</dbReference>
<keyword evidence="3 6" id="KW-0732">Signal</keyword>
<comment type="similarity">
    <text evidence="2">Belongs to the SusD family.</text>
</comment>
<dbReference type="SUPFAM" id="SSF48452">
    <property type="entry name" value="TPR-like"/>
    <property type="match status" value="1"/>
</dbReference>
<evidence type="ECO:0000256" key="4">
    <source>
        <dbReference type="ARBA" id="ARBA00023136"/>
    </source>
</evidence>
<keyword evidence="4" id="KW-0472">Membrane</keyword>
<dbReference type="RefSeq" id="WP_243550060.1">
    <property type="nucleotide sequence ID" value="NZ_CP094532.1"/>
</dbReference>
<evidence type="ECO:0000256" key="1">
    <source>
        <dbReference type="ARBA" id="ARBA00004442"/>
    </source>
</evidence>
<sequence length="530" mass="58452">MKILNIKKKTLFIPLMVALMALTGCTRENVLELQPYNQISEDAAFSTKENIILSVNGMYQAAQVGMYNFENPSQSGRGYLFGAAIFQQNDMRGEDMVNTAAFYAITYTGTWDPSGALNTVYYWVDTYKLINRANLVIEGVGKAIQNGVISQAEGNDYIGQALFFRAFSYYELNNFFSRPYKHTPDASHMGMPYLLKPSNTLASIDENSQIGRGSVASNYAQIIADLDQAESLTASKTTRSVKNGIVYASKEAAIALKTRVYMTKGDYAKVITEANKLNGLYTLTADPNGPFANNYGNTESIFSLENSATNNPGVNGALPSQYNGRALIAVSPIIWNQPGWLATDKRRGPNLIRTVTNAASQPQFLLTNKYKDTSTLTDASPLIRYAEVLLNRAEAKARLGDATYLADLNAVRNRSLANPATEQYTAFNTAADAVKAILLERRIEFLGEGQRWNTIQRLQHDDLAPIAGIPAKYRNGQNPTWADYQIGTPYVIKPTDVPAIPYSDFKFVWPIPTIETSSNPVLAAQQNPGY</sequence>
<dbReference type="Pfam" id="PF14322">
    <property type="entry name" value="SusD-like_3"/>
    <property type="match status" value="1"/>
</dbReference>
<evidence type="ECO:0000313" key="9">
    <source>
        <dbReference type="EMBL" id="UOE41388.1"/>
    </source>
</evidence>
<evidence type="ECO:0000256" key="5">
    <source>
        <dbReference type="ARBA" id="ARBA00023237"/>
    </source>
</evidence>
<organism evidence="9 10">
    <name type="scientific">Chryseobacterium suipulveris</name>
    <dbReference type="NCBI Taxonomy" id="2929800"/>
    <lineage>
        <taxon>Bacteria</taxon>
        <taxon>Pseudomonadati</taxon>
        <taxon>Bacteroidota</taxon>
        <taxon>Flavobacteriia</taxon>
        <taxon>Flavobacteriales</taxon>
        <taxon>Weeksellaceae</taxon>
        <taxon>Chryseobacterium group</taxon>
        <taxon>Chryseobacterium</taxon>
    </lineage>
</organism>
<feature type="domain" description="RagB/SusD" evidence="7">
    <location>
        <begin position="367"/>
        <end position="530"/>
    </location>
</feature>
<dbReference type="InterPro" id="IPR033985">
    <property type="entry name" value="SusD-like_N"/>
</dbReference>
<protein>
    <submittedName>
        <fullName evidence="9">RagB/SusD family nutrient uptake outer membrane protein</fullName>
    </submittedName>
</protein>
<evidence type="ECO:0000256" key="2">
    <source>
        <dbReference type="ARBA" id="ARBA00006275"/>
    </source>
</evidence>
<feature type="domain" description="SusD-like N-terminal" evidence="8">
    <location>
        <begin position="89"/>
        <end position="262"/>
    </location>
</feature>
<dbReference type="PROSITE" id="PS51257">
    <property type="entry name" value="PROKAR_LIPOPROTEIN"/>
    <property type="match status" value="1"/>
</dbReference>
<accession>A0ABY4BQB8</accession>
<evidence type="ECO:0000256" key="6">
    <source>
        <dbReference type="SAM" id="SignalP"/>
    </source>
</evidence>
<evidence type="ECO:0000259" key="8">
    <source>
        <dbReference type="Pfam" id="PF14322"/>
    </source>
</evidence>
<evidence type="ECO:0000313" key="10">
    <source>
        <dbReference type="Proteomes" id="UP000831460"/>
    </source>
</evidence>
<proteinExistence type="inferred from homology"/>
<reference evidence="9 10" key="1">
    <citation type="submission" date="2022-03" db="EMBL/GenBank/DDBJ databases">
        <title>Chryseobacterium sp. isolated from particulate matters in swine house.</title>
        <authorList>
            <person name="Won M."/>
            <person name="Kim S.-J."/>
            <person name="Kwon S.-W."/>
        </authorList>
    </citation>
    <scope>NUCLEOTIDE SEQUENCE [LARGE SCALE GENOMIC DNA]</scope>
    <source>
        <strain evidence="9 10">SC2-2</strain>
    </source>
</reference>
<keyword evidence="5" id="KW-0998">Cell outer membrane</keyword>
<dbReference type="EMBL" id="CP094532">
    <property type="protein sequence ID" value="UOE41388.1"/>
    <property type="molecule type" value="Genomic_DNA"/>
</dbReference>
<dbReference type="Gene3D" id="1.25.40.390">
    <property type="match status" value="1"/>
</dbReference>
<feature type="chain" id="PRO_5046564636" evidence="6">
    <location>
        <begin position="24"/>
        <end position="530"/>
    </location>
</feature>
<evidence type="ECO:0000259" key="7">
    <source>
        <dbReference type="Pfam" id="PF07980"/>
    </source>
</evidence>
<dbReference type="CDD" id="cd08977">
    <property type="entry name" value="SusD"/>
    <property type="match status" value="1"/>
</dbReference>
<name>A0ABY4BQB8_9FLAO</name>
<feature type="signal peptide" evidence="6">
    <location>
        <begin position="1"/>
        <end position="23"/>
    </location>
</feature>